<keyword evidence="4" id="KW-0325">Glycoprotein</keyword>
<dbReference type="PANTHER" id="PTHR32444">
    <property type="entry name" value="BULB-TYPE LECTIN DOMAIN-CONTAINING PROTEIN"/>
    <property type="match status" value="1"/>
</dbReference>
<reference evidence="8" key="1">
    <citation type="submission" date="2018-02" db="EMBL/GenBank/DDBJ databases">
        <authorList>
            <person name="Cohen D.B."/>
            <person name="Kent A.D."/>
        </authorList>
    </citation>
    <scope>NUCLEOTIDE SEQUENCE</scope>
</reference>
<dbReference type="InterPro" id="IPR003609">
    <property type="entry name" value="Pan_app"/>
</dbReference>
<keyword evidence="3" id="KW-1015">Disulfide bond</keyword>
<dbReference type="GO" id="GO:0048544">
    <property type="term" value="P:recognition of pollen"/>
    <property type="evidence" value="ECO:0007669"/>
    <property type="project" value="InterPro"/>
</dbReference>
<evidence type="ECO:0000259" key="6">
    <source>
        <dbReference type="PROSITE" id="PS50927"/>
    </source>
</evidence>
<evidence type="ECO:0000256" key="4">
    <source>
        <dbReference type="ARBA" id="ARBA00023180"/>
    </source>
</evidence>
<feature type="chain" id="PRO_5014951690" description="Bulb-type lectin domain-containing protein" evidence="5">
    <location>
        <begin position="25"/>
        <end position="403"/>
    </location>
</feature>
<proteinExistence type="predicted"/>
<feature type="signal peptide" evidence="5">
    <location>
        <begin position="1"/>
        <end position="24"/>
    </location>
</feature>
<organism evidence="8">
    <name type="scientific">Fagus sylvatica</name>
    <name type="common">Beechnut</name>
    <dbReference type="NCBI Taxonomy" id="28930"/>
    <lineage>
        <taxon>Eukaryota</taxon>
        <taxon>Viridiplantae</taxon>
        <taxon>Streptophyta</taxon>
        <taxon>Embryophyta</taxon>
        <taxon>Tracheophyta</taxon>
        <taxon>Spermatophyta</taxon>
        <taxon>Magnoliopsida</taxon>
        <taxon>eudicotyledons</taxon>
        <taxon>Gunneridae</taxon>
        <taxon>Pentapetalae</taxon>
        <taxon>rosids</taxon>
        <taxon>fabids</taxon>
        <taxon>Fagales</taxon>
        <taxon>Fagaceae</taxon>
        <taxon>Fagus</taxon>
    </lineage>
</organism>
<evidence type="ECO:0000256" key="5">
    <source>
        <dbReference type="SAM" id="SignalP"/>
    </source>
</evidence>
<evidence type="ECO:0000256" key="2">
    <source>
        <dbReference type="ARBA" id="ARBA00022729"/>
    </source>
</evidence>
<accession>A0A2N9IG02</accession>
<evidence type="ECO:0000256" key="1">
    <source>
        <dbReference type="ARBA" id="ARBA00003061"/>
    </source>
</evidence>
<dbReference type="Gene3D" id="2.90.10.10">
    <property type="entry name" value="Bulb-type lectin domain"/>
    <property type="match status" value="1"/>
</dbReference>
<comment type="function">
    <text evidence="1">Involved in sporophytic self-incompatibility system (the inability of flowering plants to achieve self-fertilization).</text>
</comment>
<dbReference type="InterPro" id="IPR036426">
    <property type="entry name" value="Bulb-type_lectin_dom_sf"/>
</dbReference>
<protein>
    <recommendedName>
        <fullName evidence="9">Bulb-type lectin domain-containing protein</fullName>
    </recommendedName>
</protein>
<sequence>MGHLSKRNLLSVICCCFCLNIAVAIDTITSSQSIKDHDYIISNGDAFKLGFFSPVNSTNRYLGIGYDKISVSKVVWVANREKPLKDSSGVLTISKDGNLVVLDGQKEILWSSNVTNSVVNSSAQLSDLGNLVLQVDTTGLILWESFQHPCDTFLPTMKLRFYPLNIPQGFVWKDGHPYWRTGPWDGQVFIGTQSWNPNYQNQFTVVDDKQGTVYGTFAYMDVSRLSKFVLDSQGNMVQTDWNDGKEDWEVVGLGPKDECDIYGTCGTFGNCDLLGSPICSCLRGFEPKIIEEWNRGNWSSGCFRRTPLQCERRNKSGEEGKADGFFKLKMIKVPDFAQWSYGTKDDCEKQCLKNCSCVAYAYHSGIGCMSWTGNIIDLRKFSVGGSEIYIRLANLEFVKFFSF</sequence>
<dbReference type="CDD" id="cd00028">
    <property type="entry name" value="B_lectin"/>
    <property type="match status" value="1"/>
</dbReference>
<evidence type="ECO:0000256" key="3">
    <source>
        <dbReference type="ARBA" id="ARBA00023157"/>
    </source>
</evidence>
<gene>
    <name evidence="8" type="ORF">FSB_LOCUS50902</name>
</gene>
<name>A0A2N9IG02_FAGSY</name>
<dbReference type="PROSITE" id="PS50927">
    <property type="entry name" value="BULB_LECTIN"/>
    <property type="match status" value="1"/>
</dbReference>
<feature type="domain" description="Bulb-type lectin" evidence="6">
    <location>
        <begin position="25"/>
        <end position="146"/>
    </location>
</feature>
<keyword evidence="2 5" id="KW-0732">Signal</keyword>
<dbReference type="PROSITE" id="PS50948">
    <property type="entry name" value="PAN"/>
    <property type="match status" value="1"/>
</dbReference>
<dbReference type="Pfam" id="PF08276">
    <property type="entry name" value="PAN_2"/>
    <property type="match status" value="1"/>
</dbReference>
<dbReference type="SMART" id="SM00473">
    <property type="entry name" value="PAN_AP"/>
    <property type="match status" value="1"/>
</dbReference>
<dbReference type="FunFam" id="2.90.10.10:FF:000001">
    <property type="entry name" value="G-type lectin S-receptor-like serine/threonine-protein kinase"/>
    <property type="match status" value="1"/>
</dbReference>
<dbReference type="CDD" id="cd01098">
    <property type="entry name" value="PAN_AP_plant"/>
    <property type="match status" value="1"/>
</dbReference>
<dbReference type="EMBL" id="OIVN01005557">
    <property type="protein sequence ID" value="SPD23020.1"/>
    <property type="molecule type" value="Genomic_DNA"/>
</dbReference>
<dbReference type="InterPro" id="IPR001480">
    <property type="entry name" value="Bulb-type_lectin_dom"/>
</dbReference>
<dbReference type="PANTHER" id="PTHR32444:SF198">
    <property type="entry name" value="BULB-TYPE LECTIN DOMAIN-CONTAINING PROTEIN"/>
    <property type="match status" value="1"/>
</dbReference>
<evidence type="ECO:0000313" key="8">
    <source>
        <dbReference type="EMBL" id="SPD23020.1"/>
    </source>
</evidence>
<evidence type="ECO:0008006" key="9">
    <source>
        <dbReference type="Google" id="ProtNLM"/>
    </source>
</evidence>
<dbReference type="Pfam" id="PF01453">
    <property type="entry name" value="B_lectin"/>
    <property type="match status" value="1"/>
</dbReference>
<dbReference type="InterPro" id="IPR035446">
    <property type="entry name" value="SLSG/EP1"/>
</dbReference>
<dbReference type="AlphaFoldDB" id="A0A2N9IG02"/>
<feature type="domain" description="Apple" evidence="7">
    <location>
        <begin position="310"/>
        <end position="393"/>
    </location>
</feature>
<dbReference type="PIRSF" id="PIRSF002686">
    <property type="entry name" value="SLG"/>
    <property type="match status" value="1"/>
</dbReference>
<dbReference type="SUPFAM" id="SSF51110">
    <property type="entry name" value="alpha-D-mannose-specific plant lectins"/>
    <property type="match status" value="1"/>
</dbReference>
<dbReference type="InterPro" id="IPR000858">
    <property type="entry name" value="S_locus_glycoprot_dom"/>
</dbReference>
<dbReference type="Pfam" id="PF00954">
    <property type="entry name" value="S_locus_glycop"/>
    <property type="match status" value="1"/>
</dbReference>
<dbReference type="SMART" id="SM00108">
    <property type="entry name" value="B_lectin"/>
    <property type="match status" value="1"/>
</dbReference>
<evidence type="ECO:0000259" key="7">
    <source>
        <dbReference type="PROSITE" id="PS50948"/>
    </source>
</evidence>